<evidence type="ECO:0000313" key="6">
    <source>
        <dbReference type="EMBL" id="MCB6183542.1"/>
    </source>
</evidence>
<accession>A0ABS8D5U9</accession>
<protein>
    <submittedName>
        <fullName evidence="6">ABC transporter substrate-binding protein</fullName>
    </submittedName>
</protein>
<dbReference type="Gene3D" id="3.40.50.2300">
    <property type="match status" value="2"/>
</dbReference>
<dbReference type="RefSeq" id="WP_227180325.1">
    <property type="nucleotide sequence ID" value="NZ_JAJBZT010000004.1"/>
</dbReference>
<dbReference type="Pfam" id="PF13407">
    <property type="entry name" value="Peripla_BP_4"/>
    <property type="match status" value="1"/>
</dbReference>
<dbReference type="PANTHER" id="PTHR46847">
    <property type="entry name" value="D-ALLOSE-BINDING PERIPLASMIC PROTEIN-RELATED"/>
    <property type="match status" value="1"/>
</dbReference>
<organism evidence="6 7">
    <name type="scientific">Leeia speluncae</name>
    <dbReference type="NCBI Taxonomy" id="2884804"/>
    <lineage>
        <taxon>Bacteria</taxon>
        <taxon>Pseudomonadati</taxon>
        <taxon>Pseudomonadota</taxon>
        <taxon>Betaproteobacteria</taxon>
        <taxon>Neisseriales</taxon>
        <taxon>Leeiaceae</taxon>
        <taxon>Leeia</taxon>
    </lineage>
</organism>
<dbReference type="InterPro" id="IPR025997">
    <property type="entry name" value="SBP_2_dom"/>
</dbReference>
<gene>
    <name evidence="6" type="ORF">LIN78_08280</name>
</gene>
<dbReference type="EMBL" id="JAJBZT010000004">
    <property type="protein sequence ID" value="MCB6183542.1"/>
    <property type="molecule type" value="Genomic_DNA"/>
</dbReference>
<name>A0ABS8D5U9_9NEIS</name>
<proteinExistence type="inferred from homology"/>
<sequence length="309" mass="33063">MKKRFSLFLGAFLLLPPAFAESPIQIGVSLSDLGNPFFITLAEQVELAAKRVGGKQMRVAVVSSAYDLQRQIRQIEEFTSQPVQLIILNAADPVAIEPAVDKAKDKGIKVIAVDVNATGADITITTDNIMAGKMACEALAKKMKGRGSMAILNGPPVSSIIERTTGCLQAIAHFPHIKVVSKDKNGGGSKEGGVAKMTELLANYPDLDGLFTINDPTAIGAEMVIKQMGKKRIPIYSVDGAPTIEERLKDPTSMIEGSATQSPQMMAKLAVEAGLQLIKGKAPSKRIILIPPTLITKQNIASYKGWGKR</sequence>
<feature type="signal peptide" evidence="4">
    <location>
        <begin position="1"/>
        <end position="20"/>
    </location>
</feature>
<evidence type="ECO:0000256" key="2">
    <source>
        <dbReference type="ARBA" id="ARBA00007639"/>
    </source>
</evidence>
<evidence type="ECO:0000313" key="7">
    <source>
        <dbReference type="Proteomes" id="UP001165395"/>
    </source>
</evidence>
<comment type="subcellular location">
    <subcellularLocation>
        <location evidence="1">Cell envelope</location>
    </subcellularLocation>
</comment>
<dbReference type="InterPro" id="IPR028082">
    <property type="entry name" value="Peripla_BP_I"/>
</dbReference>
<evidence type="ECO:0000256" key="3">
    <source>
        <dbReference type="ARBA" id="ARBA00022729"/>
    </source>
</evidence>
<keyword evidence="3 4" id="KW-0732">Signal</keyword>
<comment type="caution">
    <text evidence="6">The sequence shown here is derived from an EMBL/GenBank/DDBJ whole genome shotgun (WGS) entry which is preliminary data.</text>
</comment>
<dbReference type="Proteomes" id="UP001165395">
    <property type="component" value="Unassembled WGS sequence"/>
</dbReference>
<keyword evidence="7" id="KW-1185">Reference proteome</keyword>
<dbReference type="SUPFAM" id="SSF53822">
    <property type="entry name" value="Periplasmic binding protein-like I"/>
    <property type="match status" value="1"/>
</dbReference>
<evidence type="ECO:0000256" key="1">
    <source>
        <dbReference type="ARBA" id="ARBA00004196"/>
    </source>
</evidence>
<dbReference type="PANTHER" id="PTHR46847:SF2">
    <property type="entry name" value="ABC TRANSPORTER SUGAR-BINDING PROTEIN"/>
    <property type="match status" value="1"/>
</dbReference>
<feature type="domain" description="Periplasmic binding protein" evidence="5">
    <location>
        <begin position="26"/>
        <end position="281"/>
    </location>
</feature>
<dbReference type="CDD" id="cd06321">
    <property type="entry name" value="PBP1_ABC_sugar_binding-like"/>
    <property type="match status" value="1"/>
</dbReference>
<comment type="similarity">
    <text evidence="2">Belongs to the bacterial solute-binding protein 2 family.</text>
</comment>
<feature type="chain" id="PRO_5045090292" evidence="4">
    <location>
        <begin position="21"/>
        <end position="309"/>
    </location>
</feature>
<reference evidence="6" key="1">
    <citation type="submission" date="2021-10" db="EMBL/GenBank/DDBJ databases">
        <title>The complete genome sequence of Leeia sp. TBRC 13508.</title>
        <authorList>
            <person name="Charoenyingcharoen P."/>
            <person name="Yukphan P."/>
        </authorList>
    </citation>
    <scope>NUCLEOTIDE SEQUENCE</scope>
    <source>
        <strain evidence="6">TBRC 13508</strain>
    </source>
</reference>
<evidence type="ECO:0000259" key="5">
    <source>
        <dbReference type="Pfam" id="PF13407"/>
    </source>
</evidence>
<evidence type="ECO:0000256" key="4">
    <source>
        <dbReference type="SAM" id="SignalP"/>
    </source>
</evidence>